<protein>
    <recommendedName>
        <fullName evidence="5">GH18 domain-containing protein</fullName>
    </recommendedName>
</protein>
<accession>A0A2I7N8A6</accession>
<dbReference type="InterPro" id="IPR017853">
    <property type="entry name" value="GH"/>
</dbReference>
<feature type="domain" description="GH18" evidence="5">
    <location>
        <begin position="575"/>
        <end position="915"/>
    </location>
</feature>
<dbReference type="Pfam" id="PF00704">
    <property type="entry name" value="Glyco_hydro_18"/>
    <property type="match status" value="1"/>
</dbReference>
<dbReference type="GO" id="GO:0016798">
    <property type="term" value="F:hydrolase activity, acting on glycosyl bonds"/>
    <property type="evidence" value="ECO:0007669"/>
    <property type="project" value="UniProtKB-KW"/>
</dbReference>
<keyword evidence="1" id="KW-0378">Hydrolase</keyword>
<dbReference type="InterPro" id="IPR050542">
    <property type="entry name" value="Glycosyl_Hydrlase18_Chitinase"/>
</dbReference>
<dbReference type="SMART" id="SM00636">
    <property type="entry name" value="Glyco_18"/>
    <property type="match status" value="1"/>
</dbReference>
<proteinExistence type="predicted"/>
<feature type="region of interest" description="Disordered" evidence="3">
    <location>
        <begin position="172"/>
        <end position="207"/>
    </location>
</feature>
<dbReference type="InterPro" id="IPR001223">
    <property type="entry name" value="Glyco_hydro18_cat"/>
</dbReference>
<dbReference type="PANTHER" id="PTHR45708">
    <property type="entry name" value="ENDOCHITINASE"/>
    <property type="match status" value="1"/>
</dbReference>
<evidence type="ECO:0000259" key="5">
    <source>
        <dbReference type="PROSITE" id="PS51910"/>
    </source>
</evidence>
<keyword evidence="2" id="KW-0326">Glycosidase</keyword>
<sequence>MKMKQMKKVSSALVIAGSVALAGCNGGTTGGGQNLTGAPISATAVKSLFAANSCLTGKLNFPGNSTWYLGGSIDIINSCNSDLDLAGNTISFTSQDSKGGKVNVGTLNNWWINGSAYKLVFTPGNGNQQIGTISADNGNAIIKANQTISFTGGLNLNGNTFNIDLAQNSFAVNGATPTPTPTPTPVPTPTPTPVPTPTPTPSGDYPVYPSQRGTYTGGTLVYGTDGKLYECLSTTVAPWCNSSDGAWAYAPGSGSYWSQAWKLASSPTPTPTPTPTPAGSINITVDTSEAGCSGSACGRVTVSILNSNGTVVNSFSVPSSALGGTYTQQVNNLVAGSYTVAGSVINSTTVSYKPSATAAVTVGNTSPVTVKYDKVVVPTGKATISLGNYVANYTGTLTVQILDQNNNPVNGGTFTMKQGDSVTTADLPVSDANTSYRVKVLTGIADPLQGLYYVESGEPTLTIVKDTTKPFSVPMVKSNVSQSSVILAVTGLEGSDKASVTFSDGAGKYSYVNYSNLANGSVTYKIENNLNLGTTITASGSSSYAVNPITDTGLVTSNKTISAAFQKQVAPVVKKINATYWAMWGSNTSYDVGGTYPSVAVDAPNIDSSYNVIIASFIITDSNGNYILSTYDPGSTNPVKYYTDDQIINFVKQVKAQGRKIIVSLGGEKFHLTMKTDADVATFVTQVDKIIDKYGFEGIDLDLEGGATAENPVLLAKAVMQVVNNYRGKGQDFWLTMAPEWVYVIPYGYGCGQWGSHSYHNAFYAKLVNSLGINNINYIWPQTYNQGPANGVCGSSENEVKPGSGMDKFVAALTWAATTESGFAVNTRGMTGDIMPIIPANKFVIGIPATLGAAGGYMAYVMTPALISSSWQVMKNTYGISAGGFMNWAADWDNTNYTNSTYNFSHTPWETGRAVANTIK</sequence>
<dbReference type="AlphaFoldDB" id="A0A2I7N8A6"/>
<dbReference type="Gene3D" id="3.20.20.80">
    <property type="entry name" value="Glycosidases"/>
    <property type="match status" value="1"/>
</dbReference>
<dbReference type="Proteomes" id="UP000236655">
    <property type="component" value="Chromosome"/>
</dbReference>
<dbReference type="GO" id="GO:0008061">
    <property type="term" value="F:chitin binding"/>
    <property type="evidence" value="ECO:0007669"/>
    <property type="project" value="InterPro"/>
</dbReference>
<feature type="compositionally biased region" description="Pro residues" evidence="3">
    <location>
        <begin position="178"/>
        <end position="200"/>
    </location>
</feature>
<dbReference type="RefSeq" id="WP_102951975.1">
    <property type="nucleotide sequence ID" value="NZ_CP024847.1"/>
</dbReference>
<dbReference type="SUPFAM" id="SSF51445">
    <property type="entry name" value="(Trans)glycosidases"/>
    <property type="match status" value="1"/>
</dbReference>
<evidence type="ECO:0000256" key="3">
    <source>
        <dbReference type="SAM" id="MobiDB-lite"/>
    </source>
</evidence>
<dbReference type="GO" id="GO:0005975">
    <property type="term" value="P:carbohydrate metabolic process"/>
    <property type="evidence" value="ECO:0007669"/>
    <property type="project" value="InterPro"/>
</dbReference>
<keyword evidence="7" id="KW-1185">Reference proteome</keyword>
<evidence type="ECO:0000256" key="2">
    <source>
        <dbReference type="ARBA" id="ARBA00023295"/>
    </source>
</evidence>
<evidence type="ECO:0000313" key="7">
    <source>
        <dbReference type="Proteomes" id="UP000236655"/>
    </source>
</evidence>
<reference evidence="7" key="1">
    <citation type="submission" date="2017-11" db="EMBL/GenBank/DDBJ databases">
        <authorList>
            <person name="Chan K.G."/>
            <person name="Lee L.S."/>
        </authorList>
    </citation>
    <scope>NUCLEOTIDE SEQUENCE [LARGE SCALE GENOMIC DNA]</scope>
    <source>
        <strain evidence="7">DSM 100970</strain>
    </source>
</reference>
<dbReference type="KEGG" id="nba:CUN60_10395"/>
<feature type="chain" id="PRO_5014319025" description="GH18 domain-containing protein" evidence="4">
    <location>
        <begin position="23"/>
        <end position="920"/>
    </location>
</feature>
<dbReference type="InterPro" id="IPR011583">
    <property type="entry name" value="Chitinase_II/V-like_cat"/>
</dbReference>
<evidence type="ECO:0000313" key="6">
    <source>
        <dbReference type="EMBL" id="AUR52687.1"/>
    </source>
</evidence>
<feature type="signal peptide" evidence="4">
    <location>
        <begin position="1"/>
        <end position="22"/>
    </location>
</feature>
<dbReference type="OrthoDB" id="315328at2"/>
<name>A0A2I7N8A6_9NEIS</name>
<dbReference type="PROSITE" id="PS51910">
    <property type="entry name" value="GH18_2"/>
    <property type="match status" value="1"/>
</dbReference>
<dbReference type="PROSITE" id="PS51257">
    <property type="entry name" value="PROKAR_LIPOPROTEIN"/>
    <property type="match status" value="1"/>
</dbReference>
<dbReference type="PANTHER" id="PTHR45708:SF49">
    <property type="entry name" value="ENDOCHITINASE"/>
    <property type="match status" value="1"/>
</dbReference>
<organism evidence="6 7">
    <name type="scientific">Aquella oligotrophica</name>
    <dbReference type="NCBI Taxonomy" id="2067065"/>
    <lineage>
        <taxon>Bacteria</taxon>
        <taxon>Pseudomonadati</taxon>
        <taxon>Pseudomonadota</taxon>
        <taxon>Betaproteobacteria</taxon>
        <taxon>Neisseriales</taxon>
        <taxon>Neisseriaceae</taxon>
        <taxon>Aquella</taxon>
    </lineage>
</organism>
<gene>
    <name evidence="6" type="ORF">CUN60_10395</name>
</gene>
<dbReference type="EMBL" id="CP024847">
    <property type="protein sequence ID" value="AUR52687.1"/>
    <property type="molecule type" value="Genomic_DNA"/>
</dbReference>
<evidence type="ECO:0000256" key="4">
    <source>
        <dbReference type="SAM" id="SignalP"/>
    </source>
</evidence>
<keyword evidence="4" id="KW-0732">Signal</keyword>
<evidence type="ECO:0000256" key="1">
    <source>
        <dbReference type="ARBA" id="ARBA00022801"/>
    </source>
</evidence>